<evidence type="ECO:0000256" key="3">
    <source>
        <dbReference type="ARBA" id="ARBA00022917"/>
    </source>
</evidence>
<dbReference type="GO" id="GO:0005829">
    <property type="term" value="C:cytosol"/>
    <property type="evidence" value="ECO:0007669"/>
    <property type="project" value="TreeGrafter"/>
</dbReference>
<dbReference type="GO" id="GO:0005850">
    <property type="term" value="C:eukaryotic translation initiation factor 2 complex"/>
    <property type="evidence" value="ECO:0007669"/>
    <property type="project" value="TreeGrafter"/>
</dbReference>
<dbReference type="GO" id="GO:0003743">
    <property type="term" value="F:translation initiation factor activity"/>
    <property type="evidence" value="ECO:0007669"/>
    <property type="project" value="UniProtKB-KW"/>
</dbReference>
<dbReference type="GO" id="GO:0000049">
    <property type="term" value="F:tRNA binding"/>
    <property type="evidence" value="ECO:0007669"/>
    <property type="project" value="TreeGrafter"/>
</dbReference>
<evidence type="ECO:0000256" key="2">
    <source>
        <dbReference type="ARBA" id="ARBA00022741"/>
    </source>
</evidence>
<keyword evidence="2" id="KW-0547">Nucleotide-binding</keyword>
<dbReference type="PANTHER" id="PTHR42854:SF3">
    <property type="entry name" value="EUKARYOTIC TRANSLATION INITIATION FACTOR 2 SUBUNIT 3-RELATED"/>
    <property type="match status" value="1"/>
</dbReference>
<dbReference type="InterPro" id="IPR015256">
    <property type="entry name" value="eIF2g_C"/>
</dbReference>
<evidence type="ECO:0000259" key="5">
    <source>
        <dbReference type="Pfam" id="PF09173"/>
    </source>
</evidence>
<dbReference type="PANTHER" id="PTHR42854">
    <property type="entry name" value="EUKARYOTIC TRANSLATION INITIATION FACTOR 2 SUBUNIT 3 FAMILY MEMBER"/>
    <property type="match status" value="1"/>
</dbReference>
<gene>
    <name evidence="6" type="ORF">RchiOBHm_Chr6g0259911</name>
</gene>
<dbReference type="SUPFAM" id="SSF50465">
    <property type="entry name" value="EF-Tu/eEF-1alpha/eIF2-gamma C-terminal domain"/>
    <property type="match status" value="1"/>
</dbReference>
<comment type="caution">
    <text evidence="6">The sequence shown here is derived from an EMBL/GenBank/DDBJ whole genome shotgun (WGS) entry which is preliminary data.</text>
</comment>
<keyword evidence="3" id="KW-0648">Protein biosynthesis</keyword>
<dbReference type="Proteomes" id="UP000238479">
    <property type="component" value="Chromosome 6"/>
</dbReference>
<name>A0A2P6PN24_ROSCH</name>
<dbReference type="GO" id="GO:0001731">
    <property type="term" value="P:formation of translation preinitiation complex"/>
    <property type="evidence" value="ECO:0007669"/>
    <property type="project" value="TreeGrafter"/>
</dbReference>
<dbReference type="GO" id="GO:0005525">
    <property type="term" value="F:GTP binding"/>
    <property type="evidence" value="ECO:0007669"/>
    <property type="project" value="UniProtKB-KW"/>
</dbReference>
<dbReference type="GO" id="GO:0003746">
    <property type="term" value="F:translation elongation factor activity"/>
    <property type="evidence" value="ECO:0007669"/>
    <property type="project" value="UniProtKB-KW"/>
</dbReference>
<evidence type="ECO:0000313" key="6">
    <source>
        <dbReference type="EMBL" id="PRQ23306.1"/>
    </source>
</evidence>
<dbReference type="STRING" id="74649.A0A2P6PN24"/>
<keyword evidence="4" id="KW-0342">GTP-binding</keyword>
<dbReference type="Pfam" id="PF09173">
    <property type="entry name" value="eIF2_C"/>
    <property type="match status" value="1"/>
</dbReference>
<evidence type="ECO:0000313" key="7">
    <source>
        <dbReference type="Proteomes" id="UP000238479"/>
    </source>
</evidence>
<keyword evidence="7" id="KW-1185">Reference proteome</keyword>
<dbReference type="InterPro" id="IPR009001">
    <property type="entry name" value="Transl_elong_EF1A/Init_IF2_C"/>
</dbReference>
<feature type="domain" description="Initiation factor eIF2 gamma C-terminal" evidence="5">
    <location>
        <begin position="4"/>
        <end position="67"/>
    </location>
</feature>
<proteinExistence type="predicted"/>
<dbReference type="AlphaFoldDB" id="A0A2P6PN24"/>
<keyword evidence="6" id="KW-0251">Elongation factor</keyword>
<protein>
    <submittedName>
        <fullName evidence="6">Putative translation elongation factor EF1A/initiation factor IF2gamma</fullName>
    </submittedName>
</protein>
<sequence length="99" mass="10917">MTRGSAEKKGVSKLNRNDIVMLNIGSKATEAKVVAVRDSRVKLRLITSPVCTNIGDKVAIIQRVEQHKPRCHIAWGEITDGRTLHIEPCPTLEADSTNQ</sequence>
<dbReference type="EMBL" id="PDCK01000044">
    <property type="protein sequence ID" value="PRQ23306.1"/>
    <property type="molecule type" value="Genomic_DNA"/>
</dbReference>
<dbReference type="InterPro" id="IPR050543">
    <property type="entry name" value="eIF2G"/>
</dbReference>
<dbReference type="Gramene" id="PRQ23306">
    <property type="protein sequence ID" value="PRQ23306"/>
    <property type="gene ID" value="RchiOBHm_Chr6g0259911"/>
</dbReference>
<keyword evidence="1 6" id="KW-0396">Initiation factor</keyword>
<accession>A0A2P6PN24</accession>
<dbReference type="Gene3D" id="2.40.30.10">
    <property type="entry name" value="Translation factors"/>
    <property type="match status" value="1"/>
</dbReference>
<evidence type="ECO:0000256" key="4">
    <source>
        <dbReference type="ARBA" id="ARBA00023134"/>
    </source>
</evidence>
<organism evidence="6 7">
    <name type="scientific">Rosa chinensis</name>
    <name type="common">China rose</name>
    <dbReference type="NCBI Taxonomy" id="74649"/>
    <lineage>
        <taxon>Eukaryota</taxon>
        <taxon>Viridiplantae</taxon>
        <taxon>Streptophyta</taxon>
        <taxon>Embryophyta</taxon>
        <taxon>Tracheophyta</taxon>
        <taxon>Spermatophyta</taxon>
        <taxon>Magnoliopsida</taxon>
        <taxon>eudicotyledons</taxon>
        <taxon>Gunneridae</taxon>
        <taxon>Pentapetalae</taxon>
        <taxon>rosids</taxon>
        <taxon>fabids</taxon>
        <taxon>Rosales</taxon>
        <taxon>Rosaceae</taxon>
        <taxon>Rosoideae</taxon>
        <taxon>Rosoideae incertae sedis</taxon>
        <taxon>Rosa</taxon>
    </lineage>
</organism>
<reference evidence="6 7" key="1">
    <citation type="journal article" date="2018" name="Nat. Genet.">
        <title>The Rosa genome provides new insights in the design of modern roses.</title>
        <authorList>
            <person name="Bendahmane M."/>
        </authorList>
    </citation>
    <scope>NUCLEOTIDE SEQUENCE [LARGE SCALE GENOMIC DNA]</scope>
    <source>
        <strain evidence="7">cv. Old Blush</strain>
    </source>
</reference>
<evidence type="ECO:0000256" key="1">
    <source>
        <dbReference type="ARBA" id="ARBA00022540"/>
    </source>
</evidence>